<dbReference type="OrthoDB" id="365605at2759"/>
<evidence type="ECO:0000313" key="5">
    <source>
        <dbReference type="Proteomes" id="UP000327044"/>
    </source>
</evidence>
<sequence>MIGLIFCLQILLSFSKSYDPDVCSHKGEMIYHLLGCTPVKEKPSDPCASRFVCPTGNMTDPSGCLASTMGVEQTSSRGNNSCNGVCRCMEETLVTCPILKCPEFNREYCPSGCYNGYDIDGCCSTGHICLSPRKDTHVCRVDGYAYKEGQKFFPSDSCKVCVCHKDFKGKYVEPFCKFLSCEIRDQFSYQLSRNCAPVYKNERALCCPYTWLCPNTVPTLRMKDEDYGQKCVFGSQEASGVVFCSTVVRKNERLRIKCVCQLPPLYTCRVTHSESIYQRL</sequence>
<feature type="signal peptide" evidence="1">
    <location>
        <begin position="1"/>
        <end position="17"/>
    </location>
</feature>
<evidence type="ECO:0000313" key="4">
    <source>
        <dbReference type="EMBL" id="KAB0794014.1"/>
    </source>
</evidence>
<accession>A0A1Y1NMF8</accession>
<dbReference type="AlphaFoldDB" id="A0A1Y1NMF8"/>
<keyword evidence="5" id="KW-1185">Reference proteome</keyword>
<name>A0A1Y1NMF8_PHOPY</name>
<evidence type="ECO:0000313" key="3">
    <source>
        <dbReference type="EMBL" id="JAV97107.1"/>
    </source>
</evidence>
<keyword evidence="1" id="KW-0732">Signal</keyword>
<organism evidence="3">
    <name type="scientific">Photinus pyralis</name>
    <name type="common">Common eastern firefly</name>
    <name type="synonym">Lampyris pyralis</name>
    <dbReference type="NCBI Taxonomy" id="7054"/>
    <lineage>
        <taxon>Eukaryota</taxon>
        <taxon>Metazoa</taxon>
        <taxon>Ecdysozoa</taxon>
        <taxon>Arthropoda</taxon>
        <taxon>Hexapoda</taxon>
        <taxon>Insecta</taxon>
        <taxon>Pterygota</taxon>
        <taxon>Neoptera</taxon>
        <taxon>Endopterygota</taxon>
        <taxon>Coleoptera</taxon>
        <taxon>Polyphaga</taxon>
        <taxon>Elateriformia</taxon>
        <taxon>Elateroidea</taxon>
        <taxon>Lampyridae</taxon>
        <taxon>Lampyrinae</taxon>
        <taxon>Photinus</taxon>
    </lineage>
</organism>
<reference evidence="4" key="3">
    <citation type="submission" date="2019-08" db="EMBL/GenBank/DDBJ databases">
        <authorList>
            <consortium name="Photinus pyralis genome working group"/>
            <person name="Fallon T.R."/>
            <person name="Sander Lower S.E."/>
            <person name="Weng J.-K."/>
        </authorList>
    </citation>
    <scope>NUCLEOTIDE SEQUENCE</scope>
    <source>
        <strain evidence="4">1611_PpyrPB1</strain>
        <tissue evidence="4">Whole body</tissue>
    </source>
</reference>
<dbReference type="InParanoid" id="A0A1Y1NMF8"/>
<dbReference type="InterPro" id="IPR001007">
    <property type="entry name" value="VWF_dom"/>
</dbReference>
<protein>
    <recommendedName>
        <fullName evidence="2">VWFC domain-containing protein</fullName>
    </recommendedName>
</protein>
<evidence type="ECO:0000259" key="2">
    <source>
        <dbReference type="PROSITE" id="PS50184"/>
    </source>
</evidence>
<reference evidence="4 5" key="2">
    <citation type="journal article" date="2018" name="Elife">
        <title>Firefly genomes illuminate parallel origins of bioluminescence in beetles.</title>
        <authorList>
            <person name="Fallon T.R."/>
            <person name="Lower S.E."/>
            <person name="Chang C.H."/>
            <person name="Bessho-Uehara M."/>
            <person name="Martin G.J."/>
            <person name="Bewick A.J."/>
            <person name="Behringer M."/>
            <person name="Debat H.J."/>
            <person name="Wong I."/>
            <person name="Day J.C."/>
            <person name="Suvorov A."/>
            <person name="Silva C.J."/>
            <person name="Stanger-Hall K.F."/>
            <person name="Hall D.W."/>
            <person name="Schmitz R.J."/>
            <person name="Nelson D.R."/>
            <person name="Lewis S.M."/>
            <person name="Shigenobu S."/>
            <person name="Bybee S.M."/>
            <person name="Larracuente A.M."/>
            <person name="Oba Y."/>
            <person name="Weng J.K."/>
        </authorList>
    </citation>
    <scope>NUCLEOTIDE SEQUENCE [LARGE SCALE GENOMIC DNA]</scope>
    <source>
        <strain evidence="4">1611_PpyrPB1</strain>
        <tissue evidence="4">Whole body</tissue>
    </source>
</reference>
<evidence type="ECO:0000256" key="1">
    <source>
        <dbReference type="SAM" id="SignalP"/>
    </source>
</evidence>
<dbReference type="EMBL" id="GEZM01002865">
    <property type="protein sequence ID" value="JAV97107.1"/>
    <property type="molecule type" value="Transcribed_RNA"/>
</dbReference>
<feature type="chain" id="PRO_5033750943" description="VWFC domain-containing protein" evidence="1">
    <location>
        <begin position="18"/>
        <end position="280"/>
    </location>
</feature>
<feature type="domain" description="VWFC" evidence="2">
    <location>
        <begin position="137"/>
        <end position="214"/>
    </location>
</feature>
<reference evidence="3" key="1">
    <citation type="journal article" date="2016" name="Sci. Rep.">
        <title>Molecular characterization of firefly nuptial gifts: a multi-omics approach sheds light on postcopulatory sexual selection.</title>
        <authorList>
            <person name="Al-Wathiqui N."/>
            <person name="Fallon T.R."/>
            <person name="South A."/>
            <person name="Weng J.K."/>
            <person name="Lewis S.M."/>
        </authorList>
    </citation>
    <scope>NUCLEOTIDE SEQUENCE</scope>
</reference>
<gene>
    <name evidence="4" type="ORF">PPYR_13634</name>
</gene>
<dbReference type="Proteomes" id="UP000327044">
    <property type="component" value="Unassembled WGS sequence"/>
</dbReference>
<dbReference type="PROSITE" id="PS50184">
    <property type="entry name" value="VWFC_2"/>
    <property type="match status" value="1"/>
</dbReference>
<proteinExistence type="predicted"/>
<dbReference type="EMBL" id="VVIM01000009">
    <property type="protein sequence ID" value="KAB0794014.1"/>
    <property type="molecule type" value="Genomic_DNA"/>
</dbReference>